<keyword evidence="1" id="KW-1133">Transmembrane helix</keyword>
<dbReference type="InterPro" id="IPR005625">
    <property type="entry name" value="PepSY-ass_TM"/>
</dbReference>
<dbReference type="PANTHER" id="PTHR34219:SF3">
    <property type="entry name" value="BLL7967 PROTEIN"/>
    <property type="match status" value="1"/>
</dbReference>
<dbReference type="OrthoDB" id="9776609at2"/>
<name>A0A495DD26_9PROT</name>
<dbReference type="AlphaFoldDB" id="A0A495DD26"/>
<sequence>MTALPWPKMPARLVARMLSGHTALGLALSALLYIVCLSGTLVVFHNEFSRWEQPGITEIEAVTPQTIQTLLENVLGRLEETPDQVTLVLPTPDVPRLVAGAGEDYWVAGADGTLGEPVAHPFSEFLVTLHMYLHLPAIAGITLVGLLGVMMLGLVLTGFLAHPRIFRDAFQFRRGKSARLGETDLHNRLSVWAAPFHITIALTGALLGLATIGAYALALVFHDGDFEAVFPPIFGGETETGPAPDGVADVATAYRNFQAERPDLTAWLIYVNGPGTEAQNIEILTQVPGQLAYFDGVQFDAAGTMIGATGMSDGEAGQKIAAAVYSLHFGWFGGLPVKFAYLALGLALTAVCASGFTLWLIKRREKGRPSPRLERAWIAVVWGAPAVLAATLLGAVSGVMAEAVLIPFHWLALAGLIVLAMLFGSARHWSRALRLAAGALTLAGLAVHHAVNAGQYQGEASWGVSAGLAVTALILLASTRPWTWRPAGGGTTTGPVQVG</sequence>
<organism evidence="2 3">
    <name type="scientific">Maricaulis maris</name>
    <dbReference type="NCBI Taxonomy" id="74318"/>
    <lineage>
        <taxon>Bacteria</taxon>
        <taxon>Pseudomonadati</taxon>
        <taxon>Pseudomonadota</taxon>
        <taxon>Alphaproteobacteria</taxon>
        <taxon>Maricaulales</taxon>
        <taxon>Maricaulaceae</taxon>
        <taxon>Maricaulis</taxon>
    </lineage>
</organism>
<feature type="transmembrane region" description="Helical" evidence="1">
    <location>
        <begin position="373"/>
        <end position="397"/>
    </location>
</feature>
<keyword evidence="1" id="KW-0472">Membrane</keyword>
<comment type="caution">
    <text evidence="2">The sequence shown here is derived from an EMBL/GenBank/DDBJ whole genome shotgun (WGS) entry which is preliminary data.</text>
</comment>
<gene>
    <name evidence="2" type="ORF">C7435_1392</name>
</gene>
<dbReference type="PANTHER" id="PTHR34219">
    <property type="entry name" value="IRON-REGULATED INNER MEMBRANE PROTEIN-RELATED"/>
    <property type="match status" value="1"/>
</dbReference>
<feature type="transmembrane region" description="Helical" evidence="1">
    <location>
        <begin position="339"/>
        <end position="361"/>
    </location>
</feature>
<dbReference type="EMBL" id="RBIM01000003">
    <property type="protein sequence ID" value="RKR00192.1"/>
    <property type="molecule type" value="Genomic_DNA"/>
</dbReference>
<accession>A0A495DD26</accession>
<feature type="transmembrane region" description="Helical" evidence="1">
    <location>
        <begin position="403"/>
        <end position="423"/>
    </location>
</feature>
<feature type="transmembrane region" description="Helical" evidence="1">
    <location>
        <begin position="21"/>
        <end position="44"/>
    </location>
</feature>
<evidence type="ECO:0000313" key="3">
    <source>
        <dbReference type="Proteomes" id="UP000273675"/>
    </source>
</evidence>
<feature type="transmembrane region" description="Helical" evidence="1">
    <location>
        <begin position="435"/>
        <end position="454"/>
    </location>
</feature>
<keyword evidence="1" id="KW-0812">Transmembrane</keyword>
<feature type="transmembrane region" description="Helical" evidence="1">
    <location>
        <begin position="198"/>
        <end position="221"/>
    </location>
</feature>
<dbReference type="Pfam" id="PF03929">
    <property type="entry name" value="PepSY_TM"/>
    <property type="match status" value="1"/>
</dbReference>
<feature type="transmembrane region" description="Helical" evidence="1">
    <location>
        <begin position="460"/>
        <end position="477"/>
    </location>
</feature>
<protein>
    <submittedName>
        <fullName evidence="2">Putative iron-regulated membrane protein</fullName>
    </submittedName>
</protein>
<dbReference type="RefSeq" id="WP_121210552.1">
    <property type="nucleotide sequence ID" value="NZ_RBIM01000003.1"/>
</dbReference>
<reference evidence="2 3" key="1">
    <citation type="submission" date="2018-10" db="EMBL/GenBank/DDBJ databases">
        <title>Genomic Encyclopedia of Type Strains, Phase IV (KMG-IV): sequencing the most valuable type-strain genomes for metagenomic binning, comparative biology and taxonomic classification.</title>
        <authorList>
            <person name="Goeker M."/>
        </authorList>
    </citation>
    <scope>NUCLEOTIDE SEQUENCE [LARGE SCALE GENOMIC DNA]</scope>
    <source>
        <strain evidence="2 3">DSM 4734</strain>
    </source>
</reference>
<proteinExistence type="predicted"/>
<feature type="transmembrane region" description="Helical" evidence="1">
    <location>
        <begin position="137"/>
        <end position="161"/>
    </location>
</feature>
<evidence type="ECO:0000313" key="2">
    <source>
        <dbReference type="EMBL" id="RKR00192.1"/>
    </source>
</evidence>
<evidence type="ECO:0000256" key="1">
    <source>
        <dbReference type="SAM" id="Phobius"/>
    </source>
</evidence>
<dbReference type="Proteomes" id="UP000273675">
    <property type="component" value="Unassembled WGS sequence"/>
</dbReference>